<evidence type="ECO:0000313" key="3">
    <source>
        <dbReference type="Proteomes" id="UP000186895"/>
    </source>
</evidence>
<reference evidence="2 3" key="1">
    <citation type="submission" date="2017-01" db="EMBL/GenBank/DDBJ databases">
        <authorList>
            <person name="Mah S.A."/>
            <person name="Swanson W.J."/>
            <person name="Moy G.W."/>
            <person name="Vacquier V.D."/>
        </authorList>
    </citation>
    <scope>NUCLEOTIDE SEQUENCE [LARGE SCALE GENOMIC DNA]</scope>
    <source>
        <strain evidence="2 3">DSM 7027</strain>
    </source>
</reference>
<protein>
    <submittedName>
        <fullName evidence="2">Uncharacterized protein</fullName>
    </submittedName>
</protein>
<dbReference type="RefSeq" id="WP_083703057.1">
    <property type="nucleotide sequence ID" value="NZ_FTMN01000005.1"/>
</dbReference>
<keyword evidence="1" id="KW-0472">Membrane</keyword>
<dbReference type="PROSITE" id="PS51257">
    <property type="entry name" value="PROKAR_LIPOPROTEIN"/>
    <property type="match status" value="1"/>
</dbReference>
<keyword evidence="1" id="KW-0812">Transmembrane</keyword>
<organism evidence="2 3">
    <name type="scientific">Marinobacterium stanieri</name>
    <dbReference type="NCBI Taxonomy" id="49186"/>
    <lineage>
        <taxon>Bacteria</taxon>
        <taxon>Pseudomonadati</taxon>
        <taxon>Pseudomonadota</taxon>
        <taxon>Gammaproteobacteria</taxon>
        <taxon>Oceanospirillales</taxon>
        <taxon>Oceanospirillaceae</taxon>
        <taxon>Marinobacterium</taxon>
    </lineage>
</organism>
<sequence length="142" mass="15379">MQLMTLKRPRSLALALVATLFLSGCGTVLYPERKGQVSGRIDPAVAALNGVGLLFFFVPGVIAFAVDFNNGTIYLPPGQTAALDSADEGMTISFEGRPDREELEQLLRLEAGVEVELDQAMMLSSEQYLAMTQNGDIERVVL</sequence>
<evidence type="ECO:0000313" key="2">
    <source>
        <dbReference type="EMBL" id="SIQ48435.1"/>
    </source>
</evidence>
<dbReference type="eggNOG" id="ENOG50331DQ">
    <property type="taxonomic scope" value="Bacteria"/>
</dbReference>
<keyword evidence="1" id="KW-1133">Transmembrane helix</keyword>
<dbReference type="Proteomes" id="UP000186895">
    <property type="component" value="Unassembled WGS sequence"/>
</dbReference>
<dbReference type="EMBL" id="FTMN01000005">
    <property type="protein sequence ID" value="SIQ48435.1"/>
    <property type="molecule type" value="Genomic_DNA"/>
</dbReference>
<feature type="transmembrane region" description="Helical" evidence="1">
    <location>
        <begin position="43"/>
        <end position="66"/>
    </location>
</feature>
<evidence type="ECO:0000256" key="1">
    <source>
        <dbReference type="SAM" id="Phobius"/>
    </source>
</evidence>
<dbReference type="AlphaFoldDB" id="A0A1N6T4W4"/>
<proteinExistence type="predicted"/>
<name>A0A1N6T4W4_9GAMM</name>
<gene>
    <name evidence="2" type="ORF">SAMN05421647_105138</name>
</gene>
<keyword evidence="3" id="KW-1185">Reference proteome</keyword>
<dbReference type="STRING" id="49186.SAMN05421647_105138"/>
<accession>A0A1N6T4W4</accession>